<sequence>MLIYSNNRKSKYHEVPIWKADRCMRLRGLADSLTHKTDFRTKGEKNTLSGGYYEHVRRELQTLEAAQVAWLNKSLGPKIAEFKAMPRASDYGDSTPRSTTGARRAAREAGARRAAAQGKRRELIASIRSELLTAEGEINTAYCTANAALTRYGKASKFKVLDEEIPHFTAVFSAADYAKRLGIEEVVS</sequence>
<name>A0A2A7AP00_9FIRM</name>
<comment type="caution">
    <text evidence="1">The sequence shown here is derived from an EMBL/GenBank/DDBJ whole genome shotgun (WGS) entry which is preliminary data.</text>
</comment>
<organism evidence="1 2">
    <name type="scientific">Faecalibacterium prausnitzii</name>
    <dbReference type="NCBI Taxonomy" id="853"/>
    <lineage>
        <taxon>Bacteria</taxon>
        <taxon>Bacillati</taxon>
        <taxon>Bacillota</taxon>
        <taxon>Clostridia</taxon>
        <taxon>Eubacteriales</taxon>
        <taxon>Oscillospiraceae</taxon>
        <taxon>Faecalibacterium</taxon>
    </lineage>
</organism>
<accession>A0A2A7AP00</accession>
<dbReference type="AlphaFoldDB" id="A0A2A7AP00"/>
<proteinExistence type="predicted"/>
<gene>
    <name evidence="1" type="ORF">CGS58_10055</name>
</gene>
<evidence type="ECO:0000313" key="2">
    <source>
        <dbReference type="Proteomes" id="UP000220005"/>
    </source>
</evidence>
<dbReference type="EMBL" id="NMTY01000024">
    <property type="protein sequence ID" value="PDX80836.1"/>
    <property type="molecule type" value="Genomic_DNA"/>
</dbReference>
<protein>
    <submittedName>
        <fullName evidence="1">Uncharacterized protein</fullName>
    </submittedName>
</protein>
<reference evidence="1 2" key="1">
    <citation type="journal article" date="2017" name="Front. Microbiol.">
        <title>New Insights into the Diversity of the Genus Faecalibacterium.</title>
        <authorList>
            <person name="Benevides L."/>
            <person name="Burman S."/>
            <person name="Martin R."/>
            <person name="Robert V."/>
            <person name="Thomas M."/>
            <person name="Miquel S."/>
            <person name="Chain F."/>
            <person name="Sokol H."/>
            <person name="Bermudez-Humaran L.G."/>
            <person name="Morrison M."/>
            <person name="Langella P."/>
            <person name="Azevedo V.A."/>
            <person name="Chatel J.M."/>
            <person name="Soares S."/>
        </authorList>
    </citation>
    <scope>NUCLEOTIDE SEQUENCE [LARGE SCALE GENOMIC DNA]</scope>
    <source>
        <strain evidence="1 2">CNCM I 4575</strain>
    </source>
</reference>
<dbReference type="Proteomes" id="UP000220005">
    <property type="component" value="Unassembled WGS sequence"/>
</dbReference>
<evidence type="ECO:0000313" key="1">
    <source>
        <dbReference type="EMBL" id="PDX80836.1"/>
    </source>
</evidence>
<dbReference type="RefSeq" id="WP_097839768.1">
    <property type="nucleotide sequence ID" value="NZ_NMTY01000024.1"/>
</dbReference>